<name>A0A501WX85_9GAMM</name>
<keyword evidence="6 8" id="KW-0472">Membrane</keyword>
<reference evidence="9 10" key="1">
    <citation type="submission" date="2019-06" db="EMBL/GenBank/DDBJ databases">
        <title>A novel bacterium of genus Marinomonas, isolated from coastal sand.</title>
        <authorList>
            <person name="Huang H."/>
            <person name="Mo K."/>
            <person name="Hu Y."/>
        </authorList>
    </citation>
    <scope>NUCLEOTIDE SEQUENCE [LARGE SCALE GENOMIC DNA]</scope>
    <source>
        <strain evidence="9 10">HB171799</strain>
    </source>
</reference>
<organism evidence="9 10">
    <name type="scientific">Maribrevibacterium harenarium</name>
    <dbReference type="NCBI Taxonomy" id="2589817"/>
    <lineage>
        <taxon>Bacteria</taxon>
        <taxon>Pseudomonadati</taxon>
        <taxon>Pseudomonadota</taxon>
        <taxon>Gammaproteobacteria</taxon>
        <taxon>Oceanospirillales</taxon>
        <taxon>Oceanospirillaceae</taxon>
        <taxon>Maribrevibacterium</taxon>
    </lineage>
</organism>
<keyword evidence="4 7" id="KW-0812">Transmembrane</keyword>
<comment type="caution">
    <text evidence="9">The sequence shown here is derived from an EMBL/GenBank/DDBJ whole genome shotgun (WGS) entry which is preliminary data.</text>
</comment>
<keyword evidence="7" id="KW-0653">Protein transport</keyword>
<dbReference type="Pfam" id="PF02472">
    <property type="entry name" value="ExbD"/>
    <property type="match status" value="1"/>
</dbReference>
<evidence type="ECO:0000256" key="5">
    <source>
        <dbReference type="ARBA" id="ARBA00022989"/>
    </source>
</evidence>
<dbReference type="GO" id="GO:0015031">
    <property type="term" value="P:protein transport"/>
    <property type="evidence" value="ECO:0007669"/>
    <property type="project" value="UniProtKB-KW"/>
</dbReference>
<dbReference type="EMBL" id="VFRR01000007">
    <property type="protein sequence ID" value="TPE54088.1"/>
    <property type="molecule type" value="Genomic_DNA"/>
</dbReference>
<dbReference type="PANTHER" id="PTHR30558:SF3">
    <property type="entry name" value="BIOPOLYMER TRANSPORT PROTEIN EXBD-RELATED"/>
    <property type="match status" value="1"/>
</dbReference>
<comment type="similarity">
    <text evidence="2 7">Belongs to the ExbD/TolR family.</text>
</comment>
<evidence type="ECO:0000313" key="9">
    <source>
        <dbReference type="EMBL" id="TPE54088.1"/>
    </source>
</evidence>
<evidence type="ECO:0000256" key="8">
    <source>
        <dbReference type="SAM" id="Phobius"/>
    </source>
</evidence>
<evidence type="ECO:0000256" key="3">
    <source>
        <dbReference type="ARBA" id="ARBA00022475"/>
    </source>
</evidence>
<proteinExistence type="inferred from homology"/>
<comment type="subcellular location">
    <subcellularLocation>
        <location evidence="1">Cell membrane</location>
        <topology evidence="1">Single-pass membrane protein</topology>
    </subcellularLocation>
    <subcellularLocation>
        <location evidence="7">Cell membrane</location>
        <topology evidence="7">Single-pass type II membrane protein</topology>
    </subcellularLocation>
</comment>
<feature type="transmembrane region" description="Helical" evidence="8">
    <location>
        <begin position="12"/>
        <end position="39"/>
    </location>
</feature>
<dbReference type="Proteomes" id="UP000315901">
    <property type="component" value="Unassembled WGS sequence"/>
</dbReference>
<dbReference type="PANTHER" id="PTHR30558">
    <property type="entry name" value="EXBD MEMBRANE COMPONENT OF PMF-DRIVEN MACROMOLECULE IMPORT SYSTEM"/>
    <property type="match status" value="1"/>
</dbReference>
<gene>
    <name evidence="9" type="ORF">FJM67_05595</name>
</gene>
<keyword evidence="7" id="KW-0813">Transport</keyword>
<dbReference type="RefSeq" id="WP_140587696.1">
    <property type="nucleotide sequence ID" value="NZ_VFRR01000007.1"/>
</dbReference>
<evidence type="ECO:0000256" key="6">
    <source>
        <dbReference type="ARBA" id="ARBA00023136"/>
    </source>
</evidence>
<dbReference type="OrthoDB" id="6121303at2"/>
<dbReference type="GO" id="GO:0022857">
    <property type="term" value="F:transmembrane transporter activity"/>
    <property type="evidence" value="ECO:0007669"/>
    <property type="project" value="InterPro"/>
</dbReference>
<evidence type="ECO:0000256" key="4">
    <source>
        <dbReference type="ARBA" id="ARBA00022692"/>
    </source>
</evidence>
<dbReference type="InterPro" id="IPR003400">
    <property type="entry name" value="ExbD"/>
</dbReference>
<evidence type="ECO:0000256" key="2">
    <source>
        <dbReference type="ARBA" id="ARBA00005811"/>
    </source>
</evidence>
<evidence type="ECO:0000256" key="1">
    <source>
        <dbReference type="ARBA" id="ARBA00004162"/>
    </source>
</evidence>
<dbReference type="GO" id="GO:0005886">
    <property type="term" value="C:plasma membrane"/>
    <property type="evidence" value="ECO:0007669"/>
    <property type="project" value="UniProtKB-SubCell"/>
</dbReference>
<keyword evidence="5 8" id="KW-1133">Transmembrane helix</keyword>
<dbReference type="AlphaFoldDB" id="A0A501WX85"/>
<keyword evidence="10" id="KW-1185">Reference proteome</keyword>
<evidence type="ECO:0000256" key="7">
    <source>
        <dbReference type="RuleBase" id="RU003879"/>
    </source>
</evidence>
<accession>A0A501WX85</accession>
<evidence type="ECO:0000313" key="10">
    <source>
        <dbReference type="Proteomes" id="UP000315901"/>
    </source>
</evidence>
<sequence>MPLNLEAKRKKTAISLTPLIDVVFILLLFFMLTSSFVAWRVVDTPLSAPSTDQATPPVEQVKFTFVLKQNDGFVWLDQQRIGLQDGEFFRDLIQQNSEALFILDAEAGVNLQSLLTLADQLKLQGAKTVSIANAFKEHGAAHNP</sequence>
<protein>
    <submittedName>
        <fullName evidence="9">Biopolymer transporter ExbD</fullName>
    </submittedName>
</protein>
<keyword evidence="3" id="KW-1003">Cell membrane</keyword>